<dbReference type="PANTHER" id="PTHR42109">
    <property type="entry name" value="UNPLACED GENOMIC SCAFFOLD UM_SCAF_CONTIG_1.265, WHOLE GENOME SHOTGUN SEQUENCE"/>
    <property type="match status" value="1"/>
</dbReference>
<evidence type="ECO:0000313" key="3">
    <source>
        <dbReference type="EMBL" id="CBX98857.1"/>
    </source>
</evidence>
<feature type="domain" description="DUF7702" evidence="2">
    <location>
        <begin position="52"/>
        <end position="137"/>
    </location>
</feature>
<keyword evidence="4" id="KW-1185">Reference proteome</keyword>
<dbReference type="InParanoid" id="E5A5F9"/>
<dbReference type="OrthoDB" id="2560628at2759"/>
<dbReference type="VEuPathDB" id="FungiDB:LEMA_P080960.1"/>
<evidence type="ECO:0000313" key="4">
    <source>
        <dbReference type="Proteomes" id="UP000002668"/>
    </source>
</evidence>
<dbReference type="Pfam" id="PF24800">
    <property type="entry name" value="DUF7702"/>
    <property type="match status" value="1"/>
</dbReference>
<dbReference type="Proteomes" id="UP000002668">
    <property type="component" value="Genome"/>
</dbReference>
<keyword evidence="1" id="KW-1133">Transmembrane helix</keyword>
<evidence type="ECO:0000256" key="1">
    <source>
        <dbReference type="SAM" id="Phobius"/>
    </source>
</evidence>
<dbReference type="STRING" id="985895.E5A5F9"/>
<dbReference type="EMBL" id="FP929134">
    <property type="protein sequence ID" value="CBX98857.1"/>
    <property type="molecule type" value="Genomic_DNA"/>
</dbReference>
<keyword evidence="1" id="KW-0472">Membrane</keyword>
<sequence>MSFGFVIPGRLQCFFVFRSDPPAQTGRRRQHHNSFVSHNFLNVSPSMAVALRYAAIVNIITLIIYFIYTCISIWLVFRQGLGRSAPWIWLTLLGACRLTQVSLDLAATTMYPVGSSSNTSIESGVAILTTMGLTPLAPDAMDPTHGTHTFDHLLYPHRRGRY</sequence>
<feature type="transmembrane region" description="Helical" evidence="1">
    <location>
        <begin position="53"/>
        <end position="77"/>
    </location>
</feature>
<name>E5A5F9_LEPMJ</name>
<dbReference type="PANTHER" id="PTHR42109:SF2">
    <property type="entry name" value="INTEGRAL MEMBRANE PROTEIN"/>
    <property type="match status" value="1"/>
</dbReference>
<evidence type="ECO:0000259" key="2">
    <source>
        <dbReference type="Pfam" id="PF24800"/>
    </source>
</evidence>
<dbReference type="AlphaFoldDB" id="E5A5F9"/>
<accession>E5A5F9</accession>
<keyword evidence="1" id="KW-0812">Transmembrane</keyword>
<dbReference type="HOGENOM" id="CLU_1635706_0_0_1"/>
<protein>
    <recommendedName>
        <fullName evidence="2">DUF7702 domain-containing protein</fullName>
    </recommendedName>
</protein>
<proteinExistence type="predicted"/>
<reference evidence="4" key="1">
    <citation type="journal article" date="2011" name="Nat. Commun.">
        <title>Effector diversification within compartments of the Leptosphaeria maculans genome affected by Repeat-Induced Point mutations.</title>
        <authorList>
            <person name="Rouxel T."/>
            <person name="Grandaubert J."/>
            <person name="Hane J.K."/>
            <person name="Hoede C."/>
            <person name="van de Wouw A.P."/>
            <person name="Couloux A."/>
            <person name="Dominguez V."/>
            <person name="Anthouard V."/>
            <person name="Bally P."/>
            <person name="Bourras S."/>
            <person name="Cozijnsen A.J."/>
            <person name="Ciuffetti L.M."/>
            <person name="Degrave A."/>
            <person name="Dilmaghani A."/>
            <person name="Duret L."/>
            <person name="Fudal I."/>
            <person name="Goodwin S.B."/>
            <person name="Gout L."/>
            <person name="Glaser N."/>
            <person name="Linglin J."/>
            <person name="Kema G.H.J."/>
            <person name="Lapalu N."/>
            <person name="Lawrence C.B."/>
            <person name="May K."/>
            <person name="Meyer M."/>
            <person name="Ollivier B."/>
            <person name="Poulain J."/>
            <person name="Schoch C.L."/>
            <person name="Simon A."/>
            <person name="Spatafora J.W."/>
            <person name="Stachowiak A."/>
            <person name="Turgeon B.G."/>
            <person name="Tyler B.M."/>
            <person name="Vincent D."/>
            <person name="Weissenbach J."/>
            <person name="Amselem J."/>
            <person name="Quesneville H."/>
            <person name="Oliver R.P."/>
            <person name="Wincker P."/>
            <person name="Balesdent M.-H."/>
            <person name="Howlett B.J."/>
        </authorList>
    </citation>
    <scope>NUCLEOTIDE SEQUENCE [LARGE SCALE GENOMIC DNA]</scope>
    <source>
        <strain evidence="4">JN3 / isolate v23.1.3 / race Av1-4-5-6-7-8</strain>
    </source>
</reference>
<dbReference type="eggNOG" id="ENOG502SCPV">
    <property type="taxonomic scope" value="Eukaryota"/>
</dbReference>
<gene>
    <name evidence="3" type="ORF">LEMA_P080960.1</name>
</gene>
<dbReference type="InterPro" id="IPR056119">
    <property type="entry name" value="DUF7702"/>
</dbReference>
<organism evidence="4">
    <name type="scientific">Leptosphaeria maculans (strain JN3 / isolate v23.1.3 / race Av1-4-5-6-7-8)</name>
    <name type="common">Blackleg fungus</name>
    <name type="synonym">Phoma lingam</name>
    <dbReference type="NCBI Taxonomy" id="985895"/>
    <lineage>
        <taxon>Eukaryota</taxon>
        <taxon>Fungi</taxon>
        <taxon>Dikarya</taxon>
        <taxon>Ascomycota</taxon>
        <taxon>Pezizomycotina</taxon>
        <taxon>Dothideomycetes</taxon>
        <taxon>Pleosporomycetidae</taxon>
        <taxon>Pleosporales</taxon>
        <taxon>Pleosporineae</taxon>
        <taxon>Leptosphaeriaceae</taxon>
        <taxon>Plenodomus</taxon>
        <taxon>Plenodomus lingam/Leptosphaeria maculans species complex</taxon>
    </lineage>
</organism>